<evidence type="ECO:0000313" key="1">
    <source>
        <dbReference type="EMBL" id="KAJ7407148.1"/>
    </source>
</evidence>
<accession>A0ABQ9CVA7</accession>
<protein>
    <submittedName>
        <fullName evidence="1">Rna-directed dna polymerase from mobile element jockey-like</fullName>
    </submittedName>
</protein>
<organism evidence="1 2">
    <name type="scientific">Willisornis vidua</name>
    <name type="common">Xingu scale-backed antbird</name>
    <dbReference type="NCBI Taxonomy" id="1566151"/>
    <lineage>
        <taxon>Eukaryota</taxon>
        <taxon>Metazoa</taxon>
        <taxon>Chordata</taxon>
        <taxon>Craniata</taxon>
        <taxon>Vertebrata</taxon>
        <taxon>Euteleostomi</taxon>
        <taxon>Archelosauria</taxon>
        <taxon>Archosauria</taxon>
        <taxon>Dinosauria</taxon>
        <taxon>Saurischia</taxon>
        <taxon>Theropoda</taxon>
        <taxon>Coelurosauria</taxon>
        <taxon>Aves</taxon>
        <taxon>Neognathae</taxon>
        <taxon>Neoaves</taxon>
        <taxon>Telluraves</taxon>
        <taxon>Australaves</taxon>
        <taxon>Passeriformes</taxon>
        <taxon>Thamnophilidae</taxon>
        <taxon>Willisornis</taxon>
    </lineage>
</organism>
<dbReference type="EMBL" id="WHWB01034618">
    <property type="protein sequence ID" value="KAJ7407148.1"/>
    <property type="molecule type" value="Genomic_DNA"/>
</dbReference>
<evidence type="ECO:0000313" key="2">
    <source>
        <dbReference type="Proteomes" id="UP001145742"/>
    </source>
</evidence>
<sequence>MSHWTSGTSGVPQESVLGPVLCNIFINEIDTLSKFADDTWLSGLVNKPGEWCAIQRDLDKLEKSAHRNIMRFNRTKCKVLHLGQGNPWYQYTLGDEGIESSPVEKDLGVLMD</sequence>
<reference evidence="1" key="1">
    <citation type="submission" date="2019-10" db="EMBL/GenBank/DDBJ databases">
        <authorList>
            <person name="Soares A.E.R."/>
            <person name="Aleixo A."/>
            <person name="Schneider P."/>
            <person name="Miyaki C.Y."/>
            <person name="Schneider M.P."/>
            <person name="Mello C."/>
            <person name="Vasconcelos A.T.R."/>
        </authorList>
    </citation>
    <scope>NUCLEOTIDE SEQUENCE</scope>
    <source>
        <tissue evidence="1">Muscle</tissue>
    </source>
</reference>
<keyword evidence="2" id="KW-1185">Reference proteome</keyword>
<dbReference type="Proteomes" id="UP001145742">
    <property type="component" value="Unassembled WGS sequence"/>
</dbReference>
<dbReference type="PANTHER" id="PTHR33332">
    <property type="entry name" value="REVERSE TRANSCRIPTASE DOMAIN-CONTAINING PROTEIN"/>
    <property type="match status" value="1"/>
</dbReference>
<name>A0ABQ9CVA7_9PASS</name>
<gene>
    <name evidence="1" type="ORF">WISP_128676</name>
</gene>
<proteinExistence type="predicted"/>
<comment type="caution">
    <text evidence="1">The sequence shown here is derived from an EMBL/GenBank/DDBJ whole genome shotgun (WGS) entry which is preliminary data.</text>
</comment>